<dbReference type="InterPro" id="IPR010334">
    <property type="entry name" value="Dcp1"/>
</dbReference>
<dbReference type="EMBL" id="MU620904">
    <property type="protein sequence ID" value="KAI8581743.1"/>
    <property type="molecule type" value="Genomic_DNA"/>
</dbReference>
<dbReference type="AlphaFoldDB" id="A0AAD5ED74"/>
<dbReference type="InterPro" id="IPR011993">
    <property type="entry name" value="PH-like_dom_sf"/>
</dbReference>
<proteinExistence type="inferred from homology"/>
<evidence type="ECO:0000313" key="6">
    <source>
        <dbReference type="Proteomes" id="UP001206595"/>
    </source>
</evidence>
<keyword evidence="4" id="KW-0507">mRNA processing</keyword>
<dbReference type="Gene3D" id="2.30.29.30">
    <property type="entry name" value="Pleckstrin-homology domain (PH domain)/Phosphotyrosine-binding domain (PTB)"/>
    <property type="match status" value="1"/>
</dbReference>
<reference evidence="5" key="2">
    <citation type="journal article" date="2022" name="Proc. Natl. Acad. Sci. U.S.A.">
        <title>Diploid-dominant life cycles characterize the early evolution of Fungi.</title>
        <authorList>
            <person name="Amses K.R."/>
            <person name="Simmons D.R."/>
            <person name="Longcore J.E."/>
            <person name="Mondo S.J."/>
            <person name="Seto K."/>
            <person name="Jeronimo G.H."/>
            <person name="Bonds A.E."/>
            <person name="Quandt C.A."/>
            <person name="Davis W.J."/>
            <person name="Chang Y."/>
            <person name="Federici B.A."/>
            <person name="Kuo A."/>
            <person name="LaButti K."/>
            <person name="Pangilinan J."/>
            <person name="Andreopoulos W."/>
            <person name="Tritt A."/>
            <person name="Riley R."/>
            <person name="Hundley H."/>
            <person name="Johnson J."/>
            <person name="Lipzen A."/>
            <person name="Barry K."/>
            <person name="Lang B.F."/>
            <person name="Cuomo C.A."/>
            <person name="Buchler N.E."/>
            <person name="Grigoriev I.V."/>
            <person name="Spatafora J.W."/>
            <person name="Stajich J.E."/>
            <person name="James T.Y."/>
        </authorList>
    </citation>
    <scope>NUCLEOTIDE SEQUENCE</scope>
    <source>
        <strain evidence="5">AG</strain>
    </source>
</reference>
<evidence type="ECO:0000256" key="3">
    <source>
        <dbReference type="ARBA" id="ARBA00022490"/>
    </source>
</evidence>
<comment type="similarity">
    <text evidence="2">Belongs to the DCP1 family.</text>
</comment>
<evidence type="ECO:0008006" key="7">
    <source>
        <dbReference type="Google" id="ProtNLM"/>
    </source>
</evidence>
<dbReference type="RefSeq" id="XP_051446747.1">
    <property type="nucleotide sequence ID" value="XM_051584153.1"/>
</dbReference>
<organism evidence="5 6">
    <name type="scientific">Umbelopsis ramanniana AG</name>
    <dbReference type="NCBI Taxonomy" id="1314678"/>
    <lineage>
        <taxon>Eukaryota</taxon>
        <taxon>Fungi</taxon>
        <taxon>Fungi incertae sedis</taxon>
        <taxon>Mucoromycota</taxon>
        <taxon>Mucoromycotina</taxon>
        <taxon>Umbelopsidomycetes</taxon>
        <taxon>Umbelopsidales</taxon>
        <taxon>Umbelopsidaceae</taxon>
        <taxon>Umbelopsis</taxon>
    </lineage>
</organism>
<name>A0AAD5ED74_UMBRA</name>
<evidence type="ECO:0000256" key="1">
    <source>
        <dbReference type="ARBA" id="ARBA00004496"/>
    </source>
</evidence>
<gene>
    <name evidence="5" type="ORF">K450DRAFT_171889</name>
</gene>
<reference evidence="5" key="1">
    <citation type="submission" date="2021-06" db="EMBL/GenBank/DDBJ databases">
        <authorList>
            <consortium name="DOE Joint Genome Institute"/>
            <person name="Mondo S.J."/>
            <person name="Amses K.R."/>
            <person name="Simmons D.R."/>
            <person name="Longcore J.E."/>
            <person name="Seto K."/>
            <person name="Alves G.H."/>
            <person name="Bonds A.E."/>
            <person name="Quandt C.A."/>
            <person name="Davis W.J."/>
            <person name="Chang Y."/>
            <person name="Letcher P.M."/>
            <person name="Powell M.J."/>
            <person name="Kuo A."/>
            <person name="Labutti K."/>
            <person name="Pangilinan J."/>
            <person name="Andreopoulos W."/>
            <person name="Tritt A."/>
            <person name="Riley R."/>
            <person name="Hundley H."/>
            <person name="Johnson J."/>
            <person name="Lipzen A."/>
            <person name="Barry K."/>
            <person name="Berbee M.L."/>
            <person name="Buchler N.E."/>
            <person name="Grigoriev I.V."/>
            <person name="Spatafora J.W."/>
            <person name="Stajich J.E."/>
            <person name="James T.Y."/>
        </authorList>
    </citation>
    <scope>NUCLEOTIDE SEQUENCE</scope>
    <source>
        <strain evidence="5">AG</strain>
    </source>
</reference>
<dbReference type="PANTHER" id="PTHR16290:SF0">
    <property type="entry name" value="DECAPPING PROTEIN 1, ISOFORM A"/>
    <property type="match status" value="1"/>
</dbReference>
<dbReference type="Proteomes" id="UP001206595">
    <property type="component" value="Unassembled WGS sequence"/>
</dbReference>
<dbReference type="GO" id="GO:0000932">
    <property type="term" value="C:P-body"/>
    <property type="evidence" value="ECO:0007669"/>
    <property type="project" value="TreeGrafter"/>
</dbReference>
<evidence type="ECO:0000313" key="5">
    <source>
        <dbReference type="EMBL" id="KAI8581743.1"/>
    </source>
</evidence>
<protein>
    <recommendedName>
        <fullName evidence="7">mRNA-decapping enzyme-like protein</fullName>
    </recommendedName>
</protein>
<evidence type="ECO:0000256" key="4">
    <source>
        <dbReference type="ARBA" id="ARBA00022664"/>
    </source>
</evidence>
<dbReference type="SUPFAM" id="SSF50729">
    <property type="entry name" value="PH domain-like"/>
    <property type="match status" value="1"/>
</dbReference>
<sequence>MDLKARKAANLSVLRRHDPSIIDLLDQSSHAVVYCFDQSKAGWAKKGIEGTVFLIKRNVPPHYGIYILNRLSIDNYRLLLTEDLVIELQDEYIIYQTPSDDICCLWLYEVDDRERICKEMIK</sequence>
<dbReference type="GO" id="GO:0031087">
    <property type="term" value="P:deadenylation-independent decapping of nuclear-transcribed mRNA"/>
    <property type="evidence" value="ECO:0007669"/>
    <property type="project" value="TreeGrafter"/>
</dbReference>
<dbReference type="GO" id="GO:0008047">
    <property type="term" value="F:enzyme activator activity"/>
    <property type="evidence" value="ECO:0007669"/>
    <property type="project" value="InterPro"/>
</dbReference>
<dbReference type="PANTHER" id="PTHR16290">
    <property type="entry name" value="TRANSCRIPTION FACTOR SMIF DECAPPING ENZYME DCP1"/>
    <property type="match status" value="1"/>
</dbReference>
<comment type="subcellular location">
    <subcellularLocation>
        <location evidence="1">Cytoplasm</location>
    </subcellularLocation>
</comment>
<dbReference type="Pfam" id="PF06058">
    <property type="entry name" value="DCP1"/>
    <property type="match status" value="1"/>
</dbReference>
<dbReference type="GeneID" id="75909503"/>
<keyword evidence="3" id="KW-0963">Cytoplasm</keyword>
<dbReference type="GO" id="GO:0003729">
    <property type="term" value="F:mRNA binding"/>
    <property type="evidence" value="ECO:0007669"/>
    <property type="project" value="TreeGrafter"/>
</dbReference>
<dbReference type="CDD" id="cd13182">
    <property type="entry name" value="EVH1-like_Dcp1"/>
    <property type="match status" value="1"/>
</dbReference>
<evidence type="ECO:0000256" key="2">
    <source>
        <dbReference type="ARBA" id="ARBA00008778"/>
    </source>
</evidence>
<dbReference type="GO" id="GO:0000290">
    <property type="term" value="P:deadenylation-dependent decapping of nuclear-transcribed mRNA"/>
    <property type="evidence" value="ECO:0007669"/>
    <property type="project" value="InterPro"/>
</dbReference>
<accession>A0AAD5ED74</accession>
<comment type="caution">
    <text evidence="5">The sequence shown here is derived from an EMBL/GenBank/DDBJ whole genome shotgun (WGS) entry which is preliminary data.</text>
</comment>
<dbReference type="GO" id="GO:0006397">
    <property type="term" value="P:mRNA processing"/>
    <property type="evidence" value="ECO:0007669"/>
    <property type="project" value="UniProtKB-KW"/>
</dbReference>
<keyword evidence="6" id="KW-1185">Reference proteome</keyword>